<dbReference type="AlphaFoldDB" id="U1M1D5"/>
<dbReference type="STRING" id="679197.HMPREF9336_04341"/>
<dbReference type="EMBL" id="ACZI02000003">
    <property type="protein sequence ID" value="ERG69197.1"/>
    <property type="molecule type" value="Genomic_DNA"/>
</dbReference>
<dbReference type="Proteomes" id="UP000004816">
    <property type="component" value="Unassembled WGS sequence"/>
</dbReference>
<keyword evidence="3" id="KW-1185">Reference proteome</keyword>
<keyword evidence="1" id="KW-0472">Membrane</keyword>
<keyword evidence="1" id="KW-1133">Transmembrane helix</keyword>
<evidence type="ECO:0000313" key="2">
    <source>
        <dbReference type="EMBL" id="ERG69197.1"/>
    </source>
</evidence>
<organism evidence="2 3">
    <name type="scientific">Segniliparus rugosus (strain ATCC BAA-974 / DSM 45345 / CCUG 50838 / CIP 108380 / JCM 13579 / CDC 945)</name>
    <dbReference type="NCBI Taxonomy" id="679197"/>
    <lineage>
        <taxon>Bacteria</taxon>
        <taxon>Bacillati</taxon>
        <taxon>Actinomycetota</taxon>
        <taxon>Actinomycetes</taxon>
        <taxon>Mycobacteriales</taxon>
        <taxon>Segniliparaceae</taxon>
        <taxon>Segniliparus</taxon>
    </lineage>
</organism>
<gene>
    <name evidence="2" type="ORF">HMPREF9336_04341</name>
</gene>
<protein>
    <submittedName>
        <fullName evidence="2">Uncharacterized protein</fullName>
    </submittedName>
</protein>
<proteinExistence type="predicted"/>
<keyword evidence="1" id="KW-0812">Transmembrane</keyword>
<accession>U1M1D5</accession>
<evidence type="ECO:0000256" key="1">
    <source>
        <dbReference type="SAM" id="Phobius"/>
    </source>
</evidence>
<dbReference type="HOGENOM" id="CLU_3188876_0_0_11"/>
<name>U1M1D5_SEGRC</name>
<evidence type="ECO:0000313" key="3">
    <source>
        <dbReference type="Proteomes" id="UP000004816"/>
    </source>
</evidence>
<reference evidence="2 3" key="1">
    <citation type="journal article" date="2011" name="Stand. Genomic Sci.">
        <title>High quality draft genome sequence of Segniliparus rugosus CDC 945(T)= (ATCC BAA-974(T)).</title>
        <authorList>
            <person name="Earl A.M."/>
            <person name="Desjardins C.A."/>
            <person name="Fitzgerald M.G."/>
            <person name="Arachchi H.M."/>
            <person name="Zeng Q."/>
            <person name="Mehta T."/>
            <person name="Griggs A."/>
            <person name="Birren B.W."/>
            <person name="Toney N.C."/>
            <person name="Carr J."/>
            <person name="Posey J."/>
            <person name="Butler W.R."/>
        </authorList>
    </citation>
    <scope>NUCLEOTIDE SEQUENCE [LARGE SCALE GENOMIC DNA]</scope>
    <source>
        <strain evidence="3">ATCC BAA-974 / DSM 45345 / CCUG 50838 / CIP 108380 / JCM 13579 / CDC 945</strain>
    </source>
</reference>
<sequence>MLGAAVLPFLGAWQFFRARSGAHPRHWATLFVLLFYCAVALQGSVR</sequence>
<comment type="caution">
    <text evidence="2">The sequence shown here is derived from an EMBL/GenBank/DDBJ whole genome shotgun (WGS) entry which is preliminary data.</text>
</comment>
<feature type="transmembrane region" description="Helical" evidence="1">
    <location>
        <begin position="27"/>
        <end position="45"/>
    </location>
</feature>